<dbReference type="SUPFAM" id="SSF88659">
    <property type="entry name" value="Sigma3 and sigma4 domains of RNA polymerase sigma factors"/>
    <property type="match status" value="1"/>
</dbReference>
<dbReference type="InterPro" id="IPR013325">
    <property type="entry name" value="RNA_pol_sigma_r2"/>
</dbReference>
<dbReference type="AlphaFoldDB" id="A0A1F5SIA1"/>
<dbReference type="Gene3D" id="1.10.10.10">
    <property type="entry name" value="Winged helix-like DNA-binding domain superfamily/Winged helix DNA-binding domain"/>
    <property type="match status" value="1"/>
</dbReference>
<reference evidence="8 9" key="1">
    <citation type="journal article" date="2016" name="Nat. Commun.">
        <title>Thousands of microbial genomes shed light on interconnected biogeochemical processes in an aquifer system.</title>
        <authorList>
            <person name="Anantharaman K."/>
            <person name="Brown C.T."/>
            <person name="Hug L.A."/>
            <person name="Sharon I."/>
            <person name="Castelle C.J."/>
            <person name="Probst A.J."/>
            <person name="Thomas B.C."/>
            <person name="Singh A."/>
            <person name="Wilkins M.J."/>
            <person name="Karaoz U."/>
            <person name="Brodie E.L."/>
            <person name="Williams K.H."/>
            <person name="Hubbard S.S."/>
            <person name="Banfield J.F."/>
        </authorList>
    </citation>
    <scope>NUCLEOTIDE SEQUENCE [LARGE SCALE GENOMIC DNA]</scope>
</reference>
<keyword evidence="4" id="KW-0238">DNA-binding</keyword>
<evidence type="ECO:0000256" key="4">
    <source>
        <dbReference type="ARBA" id="ARBA00023125"/>
    </source>
</evidence>
<comment type="caution">
    <text evidence="8">The sequence shown here is derived from an EMBL/GenBank/DDBJ whole genome shotgun (WGS) entry which is preliminary data.</text>
</comment>
<dbReference type="GO" id="GO:0006352">
    <property type="term" value="P:DNA-templated transcription initiation"/>
    <property type="evidence" value="ECO:0007669"/>
    <property type="project" value="InterPro"/>
</dbReference>
<dbReference type="GO" id="GO:0016987">
    <property type="term" value="F:sigma factor activity"/>
    <property type="evidence" value="ECO:0007669"/>
    <property type="project" value="UniProtKB-KW"/>
</dbReference>
<dbReference type="Pfam" id="PF04542">
    <property type="entry name" value="Sigma70_r2"/>
    <property type="match status" value="1"/>
</dbReference>
<dbReference type="Pfam" id="PF08281">
    <property type="entry name" value="Sigma70_r4_2"/>
    <property type="match status" value="1"/>
</dbReference>
<evidence type="ECO:0000256" key="2">
    <source>
        <dbReference type="ARBA" id="ARBA00023015"/>
    </source>
</evidence>
<dbReference type="PANTHER" id="PTHR43133:SF8">
    <property type="entry name" value="RNA POLYMERASE SIGMA FACTOR HI_1459-RELATED"/>
    <property type="match status" value="1"/>
</dbReference>
<evidence type="ECO:0000256" key="3">
    <source>
        <dbReference type="ARBA" id="ARBA00023082"/>
    </source>
</evidence>
<evidence type="ECO:0000313" key="8">
    <source>
        <dbReference type="EMBL" id="OGF26286.1"/>
    </source>
</evidence>
<dbReference type="InterPro" id="IPR013249">
    <property type="entry name" value="RNA_pol_sigma70_r4_t2"/>
</dbReference>
<name>A0A1F5SIA1_9BACT</name>
<comment type="similarity">
    <text evidence="1">Belongs to the sigma-70 factor family. ECF subfamily.</text>
</comment>
<organism evidence="8 9">
    <name type="scientific">Candidatus Falkowbacteria bacterium RIFOXYA2_FULL_47_19</name>
    <dbReference type="NCBI Taxonomy" id="1797994"/>
    <lineage>
        <taxon>Bacteria</taxon>
        <taxon>Candidatus Falkowiibacteriota</taxon>
    </lineage>
</organism>
<evidence type="ECO:0000256" key="5">
    <source>
        <dbReference type="ARBA" id="ARBA00023163"/>
    </source>
</evidence>
<dbReference type="GO" id="GO:0003677">
    <property type="term" value="F:DNA binding"/>
    <property type="evidence" value="ECO:0007669"/>
    <property type="project" value="UniProtKB-KW"/>
</dbReference>
<dbReference type="InterPro" id="IPR039425">
    <property type="entry name" value="RNA_pol_sigma-70-like"/>
</dbReference>
<accession>A0A1F5SIA1</accession>
<keyword evidence="5" id="KW-0804">Transcription</keyword>
<evidence type="ECO:0008006" key="10">
    <source>
        <dbReference type="Google" id="ProtNLM"/>
    </source>
</evidence>
<evidence type="ECO:0000259" key="7">
    <source>
        <dbReference type="Pfam" id="PF08281"/>
    </source>
</evidence>
<dbReference type="EMBL" id="MFGB01000016">
    <property type="protein sequence ID" value="OGF26286.1"/>
    <property type="molecule type" value="Genomic_DNA"/>
</dbReference>
<dbReference type="PANTHER" id="PTHR43133">
    <property type="entry name" value="RNA POLYMERASE ECF-TYPE SIGMA FACTO"/>
    <property type="match status" value="1"/>
</dbReference>
<sequence length="177" mass="20982">MDNNIKEKFSQVYKDHAPAILRHIYFRVSNYDLAKDLTQDVFLKTWNYMALEGNHVKDHKNFLYMVANNLIIDHYRQKNKLPLWLEEVGEKEITIRPTQEHEIDLKIKLAIFRRLLSKLESNYRKIISYRYLNHMSINEICALTGKSPNHVSVIIYQGTKILKSKVDDYRAATGNRE</sequence>
<gene>
    <name evidence="8" type="ORF">A2227_03305</name>
</gene>
<dbReference type="InterPro" id="IPR007627">
    <property type="entry name" value="RNA_pol_sigma70_r2"/>
</dbReference>
<dbReference type="Proteomes" id="UP000178367">
    <property type="component" value="Unassembled WGS sequence"/>
</dbReference>
<dbReference type="SUPFAM" id="SSF88946">
    <property type="entry name" value="Sigma2 domain of RNA polymerase sigma factors"/>
    <property type="match status" value="1"/>
</dbReference>
<feature type="domain" description="RNA polymerase sigma-70 region 2" evidence="6">
    <location>
        <begin position="13"/>
        <end position="79"/>
    </location>
</feature>
<dbReference type="InterPro" id="IPR014284">
    <property type="entry name" value="RNA_pol_sigma-70_dom"/>
</dbReference>
<keyword evidence="2" id="KW-0805">Transcription regulation</keyword>
<dbReference type="Gene3D" id="1.10.1740.10">
    <property type="match status" value="1"/>
</dbReference>
<keyword evidence="3" id="KW-0731">Sigma factor</keyword>
<dbReference type="STRING" id="1797994.A2227_03305"/>
<evidence type="ECO:0000256" key="1">
    <source>
        <dbReference type="ARBA" id="ARBA00010641"/>
    </source>
</evidence>
<evidence type="ECO:0000259" key="6">
    <source>
        <dbReference type="Pfam" id="PF04542"/>
    </source>
</evidence>
<protein>
    <recommendedName>
        <fullName evidence="10">RNA polymerase sigma factor 70 region 4 type 2 domain-containing protein</fullName>
    </recommendedName>
</protein>
<dbReference type="InterPro" id="IPR013324">
    <property type="entry name" value="RNA_pol_sigma_r3/r4-like"/>
</dbReference>
<evidence type="ECO:0000313" key="9">
    <source>
        <dbReference type="Proteomes" id="UP000178367"/>
    </source>
</evidence>
<feature type="domain" description="RNA polymerase sigma factor 70 region 4 type 2" evidence="7">
    <location>
        <begin position="111"/>
        <end position="158"/>
    </location>
</feature>
<dbReference type="NCBIfam" id="TIGR02937">
    <property type="entry name" value="sigma70-ECF"/>
    <property type="match status" value="1"/>
</dbReference>
<dbReference type="InterPro" id="IPR036388">
    <property type="entry name" value="WH-like_DNA-bd_sf"/>
</dbReference>
<proteinExistence type="inferred from homology"/>